<accession>A0A4R2KFE8</accession>
<proteinExistence type="predicted"/>
<evidence type="ECO:0000313" key="1">
    <source>
        <dbReference type="EMBL" id="TCO71784.1"/>
    </source>
</evidence>
<evidence type="ECO:0000313" key="2">
    <source>
        <dbReference type="Proteomes" id="UP000294980"/>
    </source>
</evidence>
<dbReference type="Pfam" id="PF22491">
    <property type="entry name" value="DUF6988"/>
    <property type="match status" value="1"/>
</dbReference>
<dbReference type="EMBL" id="SLWX01000021">
    <property type="protein sequence ID" value="TCO71784.1"/>
    <property type="molecule type" value="Genomic_DNA"/>
</dbReference>
<keyword evidence="2" id="KW-1185">Reference proteome</keyword>
<organism evidence="1 2">
    <name type="scientific">Chromatocurvus halotolerans</name>
    <dbReference type="NCBI Taxonomy" id="1132028"/>
    <lineage>
        <taxon>Bacteria</taxon>
        <taxon>Pseudomonadati</taxon>
        <taxon>Pseudomonadota</taxon>
        <taxon>Gammaproteobacteria</taxon>
        <taxon>Cellvibrionales</taxon>
        <taxon>Halieaceae</taxon>
        <taxon>Chromatocurvus</taxon>
    </lineage>
</organism>
<gene>
    <name evidence="1" type="ORF">EV688_12138</name>
</gene>
<name>A0A4R2KFE8_9GAMM</name>
<dbReference type="InterPro" id="IPR054257">
    <property type="entry name" value="DUF6988"/>
</dbReference>
<protein>
    <submittedName>
        <fullName evidence="1">Uncharacterized protein</fullName>
    </submittedName>
</protein>
<dbReference type="Proteomes" id="UP000294980">
    <property type="component" value="Unassembled WGS sequence"/>
</dbReference>
<dbReference type="OrthoDB" id="6058394at2"/>
<dbReference type="AlphaFoldDB" id="A0A4R2KFE8"/>
<dbReference type="RefSeq" id="WP_117319497.1">
    <property type="nucleotide sequence ID" value="NZ_QQSW01000028.1"/>
</dbReference>
<sequence length="205" mass="22511">MDLKRANELIDTLSKTVDHPLFEDSPRVILSATLSVSSLEFAAAVRILCVSGLLLGASGSLRSQFESVVRSVWALQRATENQVEKLSANLDEESQLATKNMPSVQQMMAELEKIPNLSNLMIALNEFKESSWLPLNSFVHSGIHAVHWTRNEAPPVLLERVFRASNGLVVLAFQNLGILTGKPGLQTEIITATASYSSCLPDRRP</sequence>
<comment type="caution">
    <text evidence="1">The sequence shown here is derived from an EMBL/GenBank/DDBJ whole genome shotgun (WGS) entry which is preliminary data.</text>
</comment>
<reference evidence="1 2" key="1">
    <citation type="submission" date="2019-03" db="EMBL/GenBank/DDBJ databases">
        <title>Genomic Encyclopedia of Type Strains, Phase IV (KMG-IV): sequencing the most valuable type-strain genomes for metagenomic binning, comparative biology and taxonomic classification.</title>
        <authorList>
            <person name="Goeker M."/>
        </authorList>
    </citation>
    <scope>NUCLEOTIDE SEQUENCE [LARGE SCALE GENOMIC DNA]</scope>
    <source>
        <strain evidence="1 2">DSM 23344</strain>
    </source>
</reference>